<accession>A0A6P1ZET9</accession>
<comment type="cofactor">
    <cofactor evidence="1">
        <name>[4Fe-4S] cluster</name>
        <dbReference type="ChEBI" id="CHEBI:49883"/>
    </cofactor>
</comment>
<keyword evidence="3" id="KW-0479">Metal-binding</keyword>
<dbReference type="Gene3D" id="3.40.1010.20">
    <property type="entry name" value="4-hydroxy-3-methylbut-2-enyl diphosphate reductase, catalytic domain"/>
    <property type="match status" value="2"/>
</dbReference>
<dbReference type="OrthoDB" id="9804068at2"/>
<dbReference type="Proteomes" id="UP000434052">
    <property type="component" value="Unassembled WGS sequence"/>
</dbReference>
<evidence type="ECO:0000313" key="6">
    <source>
        <dbReference type="EMBL" id="TVM31072.1"/>
    </source>
</evidence>
<dbReference type="Gene3D" id="3.40.50.11270">
    <property type="match status" value="1"/>
</dbReference>
<organism evidence="6 7">
    <name type="scientific">Oceanidesulfovibrio marinus</name>
    <dbReference type="NCBI Taxonomy" id="370038"/>
    <lineage>
        <taxon>Bacteria</taxon>
        <taxon>Pseudomonadati</taxon>
        <taxon>Thermodesulfobacteriota</taxon>
        <taxon>Desulfovibrionia</taxon>
        <taxon>Desulfovibrionales</taxon>
        <taxon>Desulfovibrionaceae</taxon>
        <taxon>Oceanidesulfovibrio</taxon>
    </lineage>
</organism>
<evidence type="ECO:0000256" key="4">
    <source>
        <dbReference type="ARBA" id="ARBA00023004"/>
    </source>
</evidence>
<dbReference type="NCBIfam" id="TIGR00216">
    <property type="entry name" value="ispH_lytB"/>
    <property type="match status" value="1"/>
</dbReference>
<dbReference type="GO" id="GO:0019288">
    <property type="term" value="P:isopentenyl diphosphate biosynthetic process, methylerythritol 4-phosphate pathway"/>
    <property type="evidence" value="ECO:0007669"/>
    <property type="project" value="InterPro"/>
</dbReference>
<dbReference type="GO" id="GO:0051539">
    <property type="term" value="F:4 iron, 4 sulfur cluster binding"/>
    <property type="evidence" value="ECO:0007669"/>
    <property type="project" value="UniProtKB-KW"/>
</dbReference>
<proteinExistence type="predicted"/>
<dbReference type="GO" id="GO:0050992">
    <property type="term" value="P:dimethylallyl diphosphate biosynthetic process"/>
    <property type="evidence" value="ECO:0007669"/>
    <property type="project" value="InterPro"/>
</dbReference>
<dbReference type="PANTHER" id="PTHR30426:SF0">
    <property type="entry name" value="4-HYDROXY-3-METHYLBUT-2-ENYL DIPHOSPHATE REDUCTASE"/>
    <property type="match status" value="1"/>
</dbReference>
<evidence type="ECO:0000256" key="1">
    <source>
        <dbReference type="ARBA" id="ARBA00001966"/>
    </source>
</evidence>
<keyword evidence="6" id="KW-0560">Oxidoreductase</keyword>
<dbReference type="CDD" id="cd13944">
    <property type="entry name" value="lytB_ispH"/>
    <property type="match status" value="1"/>
</dbReference>
<dbReference type="InterPro" id="IPR003451">
    <property type="entry name" value="LytB/IspH"/>
</dbReference>
<comment type="caution">
    <text evidence="6">The sequence shown here is derived from an EMBL/GenBank/DDBJ whole genome shotgun (WGS) entry which is preliminary data.</text>
</comment>
<evidence type="ECO:0000256" key="2">
    <source>
        <dbReference type="ARBA" id="ARBA00022485"/>
    </source>
</evidence>
<evidence type="ECO:0000256" key="3">
    <source>
        <dbReference type="ARBA" id="ARBA00022723"/>
    </source>
</evidence>
<sequence>MGVGLALRKLDAETREGRLPLFTLGPIIHNPQVLEHYEKLGVHQENDPDAIPAGATVVIRAHGVPREIERGLRERGVSIIDATCPKVKKAQLLIEELASAGRKLLLFGEEDHPEVKGLVSYANAGAHVFGSIAALEALLETEIDKGDKFFLAAQTTQDRDVFESIVELLRRRLDPELPVHETICNATRQRQDEARSIAHQVDAMVVVGGYTSGNTRRLVDVARGRGIPCQHVEIADELDLDALAGKQRIGLTAGASTPKEIIDAVEHRLGTL</sequence>
<protein>
    <submittedName>
        <fullName evidence="6">4-hydroxy-3-methylbut-2-enyl diphosphate reductase</fullName>
        <ecNumber evidence="6">1.17.7.4</ecNumber>
    </submittedName>
</protein>
<dbReference type="EC" id="1.17.7.4" evidence="6"/>
<dbReference type="EMBL" id="QMIF01000018">
    <property type="protein sequence ID" value="TVM31072.1"/>
    <property type="molecule type" value="Genomic_DNA"/>
</dbReference>
<gene>
    <name evidence="6" type="primary">ispH</name>
    <name evidence="6" type="ORF">DQK91_19525</name>
</gene>
<dbReference type="GO" id="GO:0046872">
    <property type="term" value="F:metal ion binding"/>
    <property type="evidence" value="ECO:0007669"/>
    <property type="project" value="UniProtKB-KW"/>
</dbReference>
<name>A0A6P1ZET9_9BACT</name>
<reference evidence="6 7" key="1">
    <citation type="submission" date="2018-06" db="EMBL/GenBank/DDBJ databases">
        <title>Complete genome of Desulfovibrio marinus P48SEP.</title>
        <authorList>
            <person name="Crispim J.S."/>
            <person name="Vidigal P.M.P."/>
            <person name="Silva L.C.F."/>
            <person name="Araujo L.C."/>
            <person name="Laguardia C.N."/>
            <person name="Dias R.S."/>
            <person name="Sousa M.P."/>
            <person name="Paula S.O."/>
            <person name="Silva C."/>
        </authorList>
    </citation>
    <scope>NUCLEOTIDE SEQUENCE [LARGE SCALE GENOMIC DNA]</scope>
    <source>
        <strain evidence="6 7">P48SEP</strain>
    </source>
</reference>
<dbReference type="AlphaFoldDB" id="A0A6P1ZET9"/>
<keyword evidence="2" id="KW-0004">4Fe-4S</keyword>
<dbReference type="GO" id="GO:0051745">
    <property type="term" value="F:4-hydroxy-3-methylbut-2-enyl diphosphate reductase activity"/>
    <property type="evidence" value="ECO:0007669"/>
    <property type="project" value="UniProtKB-EC"/>
</dbReference>
<dbReference type="PANTHER" id="PTHR30426">
    <property type="entry name" value="4-HYDROXY-3-METHYLBUT-2-ENYL DIPHOSPHATE REDUCTASE"/>
    <property type="match status" value="1"/>
</dbReference>
<keyword evidence="5" id="KW-0411">Iron-sulfur</keyword>
<evidence type="ECO:0000313" key="7">
    <source>
        <dbReference type="Proteomes" id="UP000434052"/>
    </source>
</evidence>
<evidence type="ECO:0000256" key="5">
    <source>
        <dbReference type="ARBA" id="ARBA00023014"/>
    </source>
</evidence>
<dbReference type="Pfam" id="PF02401">
    <property type="entry name" value="LYTB"/>
    <property type="match status" value="1"/>
</dbReference>
<keyword evidence="4" id="KW-0408">Iron</keyword>